<proteinExistence type="predicted"/>
<organism evidence="2">
    <name type="scientific">candidate division WOR-3 bacterium</name>
    <dbReference type="NCBI Taxonomy" id="2052148"/>
    <lineage>
        <taxon>Bacteria</taxon>
        <taxon>Bacteria division WOR-3</taxon>
    </lineage>
</organism>
<sequence>MKEEVMKILKMVEEGKLNAEQAARLLDAMGEVLTTPKTGKFIRININSADGNSINVVVPIGLMKLISGFIPKNAKAILDEYEVDINQLITAIQEGANGTLVDITSEDGDVIKITVE</sequence>
<dbReference type="Pfam" id="PF22746">
    <property type="entry name" value="SHOCT-like_DUF2089-C"/>
    <property type="match status" value="1"/>
</dbReference>
<protein>
    <recommendedName>
        <fullName evidence="1">YvlB/LiaX N-terminal domain-containing protein</fullName>
    </recommendedName>
</protein>
<dbReference type="AlphaFoldDB" id="A0A7C2K2G6"/>
<name>A0A7C2K2G6_UNCW3</name>
<evidence type="ECO:0000259" key="1">
    <source>
        <dbReference type="Pfam" id="PF22746"/>
    </source>
</evidence>
<feature type="domain" description="YvlB/LiaX N-terminal" evidence="1">
    <location>
        <begin position="3"/>
        <end position="30"/>
    </location>
</feature>
<accession>A0A7C2K2G6</accession>
<gene>
    <name evidence="2" type="ORF">ENQ77_08725</name>
</gene>
<comment type="caution">
    <text evidence="2">The sequence shown here is derived from an EMBL/GenBank/DDBJ whole genome shotgun (WGS) entry which is preliminary data.</text>
</comment>
<evidence type="ECO:0000313" key="2">
    <source>
        <dbReference type="EMBL" id="HEN28706.1"/>
    </source>
</evidence>
<dbReference type="InterPro" id="IPR053959">
    <property type="entry name" value="YvlB/LiaX_N"/>
</dbReference>
<dbReference type="EMBL" id="DSOL01000250">
    <property type="protein sequence ID" value="HEN28706.1"/>
    <property type="molecule type" value="Genomic_DNA"/>
</dbReference>
<reference evidence="2" key="1">
    <citation type="journal article" date="2020" name="mSystems">
        <title>Genome- and Community-Level Interaction Insights into Carbon Utilization and Element Cycling Functions of Hydrothermarchaeota in Hydrothermal Sediment.</title>
        <authorList>
            <person name="Zhou Z."/>
            <person name="Liu Y."/>
            <person name="Xu W."/>
            <person name="Pan J."/>
            <person name="Luo Z.H."/>
            <person name="Li M."/>
        </authorList>
    </citation>
    <scope>NUCLEOTIDE SEQUENCE [LARGE SCALE GENOMIC DNA]</scope>
    <source>
        <strain evidence="2">SpSt-34</strain>
    </source>
</reference>